<sequence length="102" mass="10863">MTPDSLSLYTILGMALITYGTRAGGFWLMRFVPLSGRVESWLRSIPGAVIAAVVAPAVWKGGWIELTGLVLAVIAIRLTKQELVAILIGIGTVAALRQLFPG</sequence>
<dbReference type="EMBL" id="RBIG01000002">
    <property type="protein sequence ID" value="RKQ70408.1"/>
    <property type="molecule type" value="Genomic_DNA"/>
</dbReference>
<feature type="transmembrane region" description="Helical" evidence="1">
    <location>
        <begin position="6"/>
        <end position="29"/>
    </location>
</feature>
<keyword evidence="1" id="KW-0472">Membrane</keyword>
<feature type="transmembrane region" description="Helical" evidence="1">
    <location>
        <begin position="41"/>
        <end position="63"/>
    </location>
</feature>
<dbReference type="AlphaFoldDB" id="A0A420WHC5"/>
<reference evidence="2 3" key="1">
    <citation type="submission" date="2018-10" db="EMBL/GenBank/DDBJ databases">
        <title>Comparative analysis of microorganisms from saline springs in Andes Mountain Range, Colombia.</title>
        <authorList>
            <person name="Rubin E."/>
        </authorList>
    </citation>
    <scope>NUCLEOTIDE SEQUENCE [LARGE SCALE GENOMIC DNA]</scope>
    <source>
        <strain evidence="2 3">USBA 36</strain>
    </source>
</reference>
<keyword evidence="1" id="KW-0812">Transmembrane</keyword>
<accession>A0A420WHC5</accession>
<name>A0A420WHC5_9PROT</name>
<evidence type="ECO:0000313" key="3">
    <source>
        <dbReference type="Proteomes" id="UP000277424"/>
    </source>
</evidence>
<evidence type="ECO:0000313" key="2">
    <source>
        <dbReference type="EMBL" id="RKQ70408.1"/>
    </source>
</evidence>
<organism evidence="2 3">
    <name type="scientific">Oceanibaculum indicum</name>
    <dbReference type="NCBI Taxonomy" id="526216"/>
    <lineage>
        <taxon>Bacteria</taxon>
        <taxon>Pseudomonadati</taxon>
        <taxon>Pseudomonadota</taxon>
        <taxon>Alphaproteobacteria</taxon>
        <taxon>Rhodospirillales</taxon>
        <taxon>Oceanibaculaceae</taxon>
        <taxon>Oceanibaculum</taxon>
    </lineage>
</organism>
<feature type="transmembrane region" description="Helical" evidence="1">
    <location>
        <begin position="83"/>
        <end position="100"/>
    </location>
</feature>
<dbReference type="InterPro" id="IPR008407">
    <property type="entry name" value="Brnchd-chn_aa_trnsp_AzlD"/>
</dbReference>
<dbReference type="Proteomes" id="UP000277424">
    <property type="component" value="Unassembled WGS sequence"/>
</dbReference>
<dbReference type="Pfam" id="PF05437">
    <property type="entry name" value="AzlD"/>
    <property type="match status" value="1"/>
</dbReference>
<keyword evidence="1" id="KW-1133">Transmembrane helix</keyword>
<protein>
    <submittedName>
        <fullName evidence="2">Putative membrane protein</fullName>
    </submittedName>
</protein>
<gene>
    <name evidence="2" type="ORF">BCL74_2356</name>
</gene>
<dbReference type="RefSeq" id="WP_008945142.1">
    <property type="nucleotide sequence ID" value="NZ_RBIG01000002.1"/>
</dbReference>
<evidence type="ECO:0000256" key="1">
    <source>
        <dbReference type="SAM" id="Phobius"/>
    </source>
</evidence>
<dbReference type="OrthoDB" id="7679326at2"/>
<comment type="caution">
    <text evidence="2">The sequence shown here is derived from an EMBL/GenBank/DDBJ whole genome shotgun (WGS) entry which is preliminary data.</text>
</comment>
<proteinExistence type="predicted"/>